<evidence type="ECO:0000256" key="2">
    <source>
        <dbReference type="ARBA" id="ARBA00022490"/>
    </source>
</evidence>
<keyword evidence="2" id="KW-0963">Cytoplasm</keyword>
<comment type="subcellular location">
    <subcellularLocation>
        <location evidence="1">Cytoplasm</location>
    </subcellularLocation>
</comment>
<dbReference type="InterPro" id="IPR016024">
    <property type="entry name" value="ARM-type_fold"/>
</dbReference>
<evidence type="ECO:0000256" key="1">
    <source>
        <dbReference type="ARBA" id="ARBA00004496"/>
    </source>
</evidence>
<evidence type="ECO:0000313" key="5">
    <source>
        <dbReference type="EMBL" id="KAF6019394.1"/>
    </source>
</evidence>
<dbReference type="AlphaFoldDB" id="A0A7J7J158"/>
<dbReference type="GO" id="GO:0051879">
    <property type="term" value="F:Hsp90 protein binding"/>
    <property type="evidence" value="ECO:0007669"/>
    <property type="project" value="TreeGrafter"/>
</dbReference>
<dbReference type="Gene3D" id="1.25.10.10">
    <property type="entry name" value="Leucine-rich Repeat Variant"/>
    <property type="match status" value="2"/>
</dbReference>
<dbReference type="PANTHER" id="PTHR45994">
    <property type="entry name" value="FI21225P1"/>
    <property type="match status" value="1"/>
</dbReference>
<feature type="signal peptide" evidence="3">
    <location>
        <begin position="1"/>
        <end position="20"/>
    </location>
</feature>
<feature type="domain" description="UNC-45/Cro1/She4 central" evidence="4">
    <location>
        <begin position="13"/>
        <end position="65"/>
    </location>
</feature>
<dbReference type="PANTHER" id="PTHR45994:SF1">
    <property type="entry name" value="FI21225P1"/>
    <property type="match status" value="1"/>
</dbReference>
<keyword evidence="6" id="KW-1185">Reference proteome</keyword>
<dbReference type="SUPFAM" id="SSF48371">
    <property type="entry name" value="ARM repeat"/>
    <property type="match status" value="1"/>
</dbReference>
<dbReference type="GO" id="GO:0005737">
    <property type="term" value="C:cytoplasm"/>
    <property type="evidence" value="ECO:0007669"/>
    <property type="project" value="UniProtKB-SubCell"/>
</dbReference>
<organism evidence="5 6">
    <name type="scientific">Bugula neritina</name>
    <name type="common">Brown bryozoan</name>
    <name type="synonym">Sertularia neritina</name>
    <dbReference type="NCBI Taxonomy" id="10212"/>
    <lineage>
        <taxon>Eukaryota</taxon>
        <taxon>Metazoa</taxon>
        <taxon>Spiralia</taxon>
        <taxon>Lophotrochozoa</taxon>
        <taxon>Bryozoa</taxon>
        <taxon>Gymnolaemata</taxon>
        <taxon>Cheilostomatida</taxon>
        <taxon>Flustrina</taxon>
        <taxon>Buguloidea</taxon>
        <taxon>Bugulidae</taxon>
        <taxon>Bugula</taxon>
    </lineage>
</organism>
<dbReference type="OrthoDB" id="199930at2759"/>
<dbReference type="InterPro" id="IPR011989">
    <property type="entry name" value="ARM-like"/>
</dbReference>
<comment type="caution">
    <text evidence="5">The sequence shown here is derived from an EMBL/GenBank/DDBJ whole genome shotgun (WGS) entry which is preliminary data.</text>
</comment>
<proteinExistence type="predicted"/>
<protein>
    <submittedName>
        <fullName evidence="5">UNC45A</fullName>
    </submittedName>
</protein>
<sequence>MRYAVISVSIYFVQLIAVEALVHATSKKDKCVSIVNTAIPILKQMYKESPNDHIKARALVGMCKISSSSGTDAADKTISDESQLALSRSCRRFLANSSKDLDLRKWAVEGLAYLTLDAEIKEELVTDLDSIKALIEIAKVGDQTVIYPAASVFVNLMNAYDKPEIMPEMKQLAEYAKQKVPEEHPKDKEEYLKKRIELLVSYDVGSATVSLASLVTDSPKCKELLSRIFLAIATEEKYRGKLVQQGGGKVIIPLALENTDVVAFPGQRIIEVIRPLLKLLHPERTALQNFEALLALTNITSVSESARRKILTEKGVPEIESYMIDDHEMLKRAATECICNLVLNEEVAESHFKENDKVKLLTLYCGDEDPAVQIAACGALAILSSDYADKLAVKIMKVASWKDLLLQVLVSENVGVRHRATHLLANLMESNCELSQGVVSSQLFEVLLALSKVEGEEHSAVRKCSQSALEAAAKHKLVKHVG</sequence>
<keyword evidence="3" id="KW-0732">Signal</keyword>
<dbReference type="InterPro" id="IPR024660">
    <property type="entry name" value="UCS_central_dom"/>
</dbReference>
<gene>
    <name evidence="5" type="ORF">EB796_022284</name>
</gene>
<evidence type="ECO:0000259" key="4">
    <source>
        <dbReference type="Pfam" id="PF11701"/>
    </source>
</evidence>
<dbReference type="Proteomes" id="UP000593567">
    <property type="component" value="Unassembled WGS sequence"/>
</dbReference>
<feature type="chain" id="PRO_5029726863" evidence="3">
    <location>
        <begin position="21"/>
        <end position="482"/>
    </location>
</feature>
<reference evidence="5" key="1">
    <citation type="submission" date="2020-06" db="EMBL/GenBank/DDBJ databases">
        <title>Draft genome of Bugula neritina, a colonial animal packing powerful symbionts and potential medicines.</title>
        <authorList>
            <person name="Rayko M."/>
        </authorList>
    </citation>
    <scope>NUCLEOTIDE SEQUENCE [LARGE SCALE GENOMIC DNA]</scope>
    <source>
        <strain evidence="5">Kwan_BN1</strain>
    </source>
</reference>
<evidence type="ECO:0000313" key="6">
    <source>
        <dbReference type="Proteomes" id="UP000593567"/>
    </source>
</evidence>
<accession>A0A7J7J158</accession>
<evidence type="ECO:0000256" key="3">
    <source>
        <dbReference type="SAM" id="SignalP"/>
    </source>
</evidence>
<name>A0A7J7J158_BUGNE</name>
<dbReference type="EMBL" id="VXIV02003233">
    <property type="protein sequence ID" value="KAF6019394.1"/>
    <property type="molecule type" value="Genomic_DNA"/>
</dbReference>
<dbReference type="Pfam" id="PF11701">
    <property type="entry name" value="UNC45-central"/>
    <property type="match status" value="1"/>
</dbReference>